<organism evidence="2 3">
    <name type="scientific">Thiorhodococcus fuscus</name>
    <dbReference type="NCBI Taxonomy" id="527200"/>
    <lineage>
        <taxon>Bacteria</taxon>
        <taxon>Pseudomonadati</taxon>
        <taxon>Pseudomonadota</taxon>
        <taxon>Gammaproteobacteria</taxon>
        <taxon>Chromatiales</taxon>
        <taxon>Chromatiaceae</taxon>
        <taxon>Thiorhodococcus</taxon>
    </lineage>
</organism>
<feature type="compositionally biased region" description="Gly residues" evidence="1">
    <location>
        <begin position="225"/>
        <end position="243"/>
    </location>
</feature>
<evidence type="ECO:0000313" key="2">
    <source>
        <dbReference type="EMBL" id="MFD2111115.1"/>
    </source>
</evidence>
<gene>
    <name evidence="2" type="ORF">ACFSJC_04570</name>
</gene>
<keyword evidence="3" id="KW-1185">Reference proteome</keyword>
<feature type="region of interest" description="Disordered" evidence="1">
    <location>
        <begin position="624"/>
        <end position="673"/>
    </location>
</feature>
<dbReference type="EMBL" id="JBHUHX010000009">
    <property type="protein sequence ID" value="MFD2111115.1"/>
    <property type="molecule type" value="Genomic_DNA"/>
</dbReference>
<dbReference type="Proteomes" id="UP001597337">
    <property type="component" value="Unassembled WGS sequence"/>
</dbReference>
<dbReference type="InterPro" id="IPR012434">
    <property type="entry name" value="DUF1631"/>
</dbReference>
<proteinExistence type="predicted"/>
<comment type="caution">
    <text evidence="2">The sequence shown here is derived from an EMBL/GenBank/DDBJ whole genome shotgun (WGS) entry which is preliminary data.</text>
</comment>
<evidence type="ECO:0000256" key="1">
    <source>
        <dbReference type="SAM" id="MobiDB-lite"/>
    </source>
</evidence>
<protein>
    <submittedName>
        <fullName evidence="2">DUF1631 domain-containing protein</fullName>
    </submittedName>
</protein>
<dbReference type="Pfam" id="PF07793">
    <property type="entry name" value="DUF1631"/>
    <property type="match status" value="1"/>
</dbReference>
<feature type="compositionally biased region" description="Low complexity" evidence="1">
    <location>
        <begin position="649"/>
        <end position="660"/>
    </location>
</feature>
<sequence length="779" mass="84476">MAVDISEDCAAMLATCRDRLIDGVTAVFIQHAGRANEEFMLMADRAANSEQQQIYFAASQLFASRPQHLLQRFRAAYCAHFDASVAGLGGGRSRRESALPDELRLVDPDEFEQDLAISKLSARAAFNCSQQLVALDRRLAALMKVQRIRQDDNPLHPGSLYRSMLAALTEMDIERPVSLAILQSFERQTAAELPGVYAGLNRFLAQSGILPTMSTDTHQEFARPDGGGGGGGYGAPVGPGGSGSTQTTAGSSSNYAQAASRDGFQTGGEDLFSQLLQVLKSAASMGAPTGGAVPGYAPGSSMQGGAMPGGMPGAPAQSMSAQQLVDALGTLQRGPMEPGAMPGMGANRLDPQGFNVLQQIRSTPMASWSHPTDAMTIDIVSMLFDAIFNDPDLSSTMRAEIAKLQIPVLKVALLDKSFFSDRKHPARRLLDAIANSGIGRSDHDEPRLVAKIAAIVESVVKGFDSDVQIFASQLQKLEEFLRDEEARAQDKSTQVVAQLEARERKEIAPARATSEIETRVNRRNLPPLVADFLARHWRLVLIEVFARAGDSGGDWSEAVRLMDELIWSVQPKQSSQDRDRLLILLPDMLKRLRSGLERVDQEGSWDAFFTELIRLHMAALHKDASSADPAIPPGASSTKSAEWSEARLPPSATPTSPSPEAARRSTEAEVAESDPQLKLVRALEVGAWVEFQSFRGTRNTLRLNWVSEFKRVYLFTNRQGENAMTLAATSFAEHLRKGTARLLSQNPLTDRAVAQVLEKVGPPSDEPNGGSRSPGYAWE</sequence>
<feature type="compositionally biased region" description="Low complexity" evidence="1">
    <location>
        <begin position="244"/>
        <end position="253"/>
    </location>
</feature>
<accession>A0ABW4Y6B4</accession>
<dbReference type="RefSeq" id="WP_386023888.1">
    <property type="nucleotide sequence ID" value="NZ_JBHUHX010000009.1"/>
</dbReference>
<feature type="region of interest" description="Disordered" evidence="1">
    <location>
        <begin position="758"/>
        <end position="779"/>
    </location>
</feature>
<reference evidence="3" key="1">
    <citation type="journal article" date="2019" name="Int. J. Syst. Evol. Microbiol.">
        <title>The Global Catalogue of Microorganisms (GCM) 10K type strain sequencing project: providing services to taxonomists for standard genome sequencing and annotation.</title>
        <authorList>
            <consortium name="The Broad Institute Genomics Platform"/>
            <consortium name="The Broad Institute Genome Sequencing Center for Infectious Disease"/>
            <person name="Wu L."/>
            <person name="Ma J."/>
        </authorList>
    </citation>
    <scope>NUCLEOTIDE SEQUENCE [LARGE SCALE GENOMIC DNA]</scope>
    <source>
        <strain evidence="3">KACC 12597</strain>
    </source>
</reference>
<feature type="region of interest" description="Disordered" evidence="1">
    <location>
        <begin position="217"/>
        <end position="256"/>
    </location>
</feature>
<name>A0ABW4Y6B4_9GAMM</name>
<evidence type="ECO:0000313" key="3">
    <source>
        <dbReference type="Proteomes" id="UP001597337"/>
    </source>
</evidence>